<accession>A0A377NIP9</accession>
<dbReference type="Gene3D" id="3.40.50.2300">
    <property type="match status" value="2"/>
</dbReference>
<evidence type="ECO:0000313" key="6">
    <source>
        <dbReference type="Proteomes" id="UP000254304"/>
    </source>
</evidence>
<name>A0A377NIP9_9GAMM</name>
<keyword evidence="1" id="KW-0805">Transcription regulation</keyword>
<dbReference type="AlphaFoldDB" id="A0A377NIP9"/>
<protein>
    <submittedName>
        <fullName evidence="5">HTH-type transcriptional repressor CytR</fullName>
    </submittedName>
</protein>
<organism evidence="5 6">
    <name type="scientific">Ewingella americana</name>
    <dbReference type="NCBI Taxonomy" id="41202"/>
    <lineage>
        <taxon>Bacteria</taxon>
        <taxon>Pseudomonadati</taxon>
        <taxon>Pseudomonadota</taxon>
        <taxon>Gammaproteobacteria</taxon>
        <taxon>Enterobacterales</taxon>
        <taxon>Yersiniaceae</taxon>
        <taxon>Ewingella</taxon>
    </lineage>
</organism>
<dbReference type="Pfam" id="PF00356">
    <property type="entry name" value="LacI"/>
    <property type="match status" value="1"/>
</dbReference>
<dbReference type="EMBL" id="UGGO01000001">
    <property type="protein sequence ID" value="STQ45836.1"/>
    <property type="molecule type" value="Genomic_DNA"/>
</dbReference>
<feature type="domain" description="HTH lacI-type" evidence="4">
    <location>
        <begin position="4"/>
        <end position="58"/>
    </location>
</feature>
<dbReference type="GO" id="GO:0000976">
    <property type="term" value="F:transcription cis-regulatory region binding"/>
    <property type="evidence" value="ECO:0007669"/>
    <property type="project" value="TreeGrafter"/>
</dbReference>
<dbReference type="GO" id="GO:0003700">
    <property type="term" value="F:DNA-binding transcription factor activity"/>
    <property type="evidence" value="ECO:0007669"/>
    <property type="project" value="TreeGrafter"/>
</dbReference>
<dbReference type="PANTHER" id="PTHR30146:SF109">
    <property type="entry name" value="HTH-TYPE TRANSCRIPTIONAL REGULATOR GALS"/>
    <property type="match status" value="1"/>
</dbReference>
<dbReference type="SMART" id="SM00354">
    <property type="entry name" value="HTH_LACI"/>
    <property type="match status" value="1"/>
</dbReference>
<dbReference type="PANTHER" id="PTHR30146">
    <property type="entry name" value="LACI-RELATED TRANSCRIPTIONAL REPRESSOR"/>
    <property type="match status" value="1"/>
</dbReference>
<proteinExistence type="predicted"/>
<dbReference type="GeneID" id="78379026"/>
<keyword evidence="3" id="KW-0804">Transcription</keyword>
<gene>
    <name evidence="5" type="primary">cytR_1</name>
    <name evidence="5" type="ORF">NCTC12157_03587</name>
</gene>
<dbReference type="SUPFAM" id="SSF47413">
    <property type="entry name" value="lambda repressor-like DNA-binding domains"/>
    <property type="match status" value="1"/>
</dbReference>
<evidence type="ECO:0000256" key="1">
    <source>
        <dbReference type="ARBA" id="ARBA00023015"/>
    </source>
</evidence>
<evidence type="ECO:0000313" key="5">
    <source>
        <dbReference type="EMBL" id="STQ45836.1"/>
    </source>
</evidence>
<dbReference type="InterPro" id="IPR001761">
    <property type="entry name" value="Peripla_BP/Lac1_sug-bd_dom"/>
</dbReference>
<dbReference type="SUPFAM" id="SSF53822">
    <property type="entry name" value="Periplasmic binding protein-like I"/>
    <property type="match status" value="1"/>
</dbReference>
<dbReference type="PROSITE" id="PS50932">
    <property type="entry name" value="HTH_LACI_2"/>
    <property type="match status" value="1"/>
</dbReference>
<dbReference type="Gene3D" id="1.10.260.40">
    <property type="entry name" value="lambda repressor-like DNA-binding domains"/>
    <property type="match status" value="1"/>
</dbReference>
<evidence type="ECO:0000256" key="2">
    <source>
        <dbReference type="ARBA" id="ARBA00023125"/>
    </source>
</evidence>
<dbReference type="CDD" id="cd06284">
    <property type="entry name" value="PBP1_LacI-like"/>
    <property type="match status" value="1"/>
</dbReference>
<reference evidence="5 6" key="1">
    <citation type="submission" date="2018-06" db="EMBL/GenBank/DDBJ databases">
        <authorList>
            <consortium name="Pathogen Informatics"/>
            <person name="Doyle S."/>
        </authorList>
    </citation>
    <scope>NUCLEOTIDE SEQUENCE [LARGE SCALE GENOMIC DNA]</scope>
    <source>
        <strain evidence="5 6">NCTC12157</strain>
    </source>
</reference>
<dbReference type="InterPro" id="IPR010982">
    <property type="entry name" value="Lambda_DNA-bd_dom_sf"/>
</dbReference>
<dbReference type="RefSeq" id="WP_244956593.1">
    <property type="nucleotide sequence ID" value="NZ_VXKG01000001.1"/>
</dbReference>
<dbReference type="CDD" id="cd01392">
    <property type="entry name" value="HTH_LacI"/>
    <property type="match status" value="1"/>
</dbReference>
<sequence length="331" mass="35996">MSRINIRQVAKAAGVSTATVSRVINGTGPVKPETREKVMRVVEQEGFHPNRLGQKLRNSHSGMLLVMVSSIGNPFCALVVCGIESEAERRGYHIILCNSESSPQREAAYLKLLHERTVDGVITMDATTQIDALKEHIGHHPWVQCGEYKQGVAPFVSIDNYSAARAAVDHLIQSGKKRIAMISAREGYKYAQEREQGYLDSLAEAGLSWHKIVHVRNVMSFTDGASAYEALTSGDEPCDAIFGISDMLACGALNAAVKAGKAIPDQLAVVGFDGVPCSEITVPMMTTIQQPMLEMGNRSAGLLIDQIEGKLLTSHESELLLPWKLVPRDST</sequence>
<keyword evidence="2" id="KW-0238">DNA-binding</keyword>
<evidence type="ECO:0000256" key="3">
    <source>
        <dbReference type="ARBA" id="ARBA00023163"/>
    </source>
</evidence>
<dbReference type="PRINTS" id="PR00036">
    <property type="entry name" value="HTHLACI"/>
</dbReference>
<dbReference type="InterPro" id="IPR000843">
    <property type="entry name" value="HTH_LacI"/>
</dbReference>
<dbReference type="Proteomes" id="UP000254304">
    <property type="component" value="Unassembled WGS sequence"/>
</dbReference>
<dbReference type="InterPro" id="IPR028082">
    <property type="entry name" value="Peripla_BP_I"/>
</dbReference>
<dbReference type="Pfam" id="PF00532">
    <property type="entry name" value="Peripla_BP_1"/>
    <property type="match status" value="1"/>
</dbReference>
<evidence type="ECO:0000259" key="4">
    <source>
        <dbReference type="PROSITE" id="PS50932"/>
    </source>
</evidence>